<dbReference type="RefSeq" id="WP_271220415.1">
    <property type="nucleotide sequence ID" value="NZ_BAAAVD010000053.1"/>
</dbReference>
<comment type="caution">
    <text evidence="1">The sequence shown here is derived from an EMBL/GenBank/DDBJ whole genome shotgun (WGS) entry which is preliminary data.</text>
</comment>
<accession>A0A9W6I6D6</accession>
<proteinExistence type="predicted"/>
<protein>
    <submittedName>
        <fullName evidence="1">Uncharacterized protein</fullName>
    </submittedName>
</protein>
<gene>
    <name evidence="1" type="ORF">GCM10017600_54820</name>
</gene>
<dbReference type="AlphaFoldDB" id="A0A9W6I6D6"/>
<keyword evidence="2" id="KW-1185">Reference proteome</keyword>
<evidence type="ECO:0000313" key="2">
    <source>
        <dbReference type="Proteomes" id="UP001143474"/>
    </source>
</evidence>
<reference evidence="1" key="2">
    <citation type="submission" date="2023-01" db="EMBL/GenBank/DDBJ databases">
        <authorList>
            <person name="Sun Q."/>
            <person name="Evtushenko L."/>
        </authorList>
    </citation>
    <scope>NUCLEOTIDE SEQUENCE</scope>
    <source>
        <strain evidence="1">VKM Ac-2007</strain>
    </source>
</reference>
<evidence type="ECO:0000313" key="1">
    <source>
        <dbReference type="EMBL" id="GLK12074.1"/>
    </source>
</evidence>
<organism evidence="1 2">
    <name type="scientific">Streptosporangium carneum</name>
    <dbReference type="NCBI Taxonomy" id="47481"/>
    <lineage>
        <taxon>Bacteria</taxon>
        <taxon>Bacillati</taxon>
        <taxon>Actinomycetota</taxon>
        <taxon>Actinomycetes</taxon>
        <taxon>Streptosporangiales</taxon>
        <taxon>Streptosporangiaceae</taxon>
        <taxon>Streptosporangium</taxon>
    </lineage>
</organism>
<sequence>MSTTWNTRPETGGDVAAVREVNLSAFPTPMEADLVEAMMALVFDETLPVPSGLIVYPAPFGV</sequence>
<name>A0A9W6I6D6_9ACTN</name>
<reference evidence="1" key="1">
    <citation type="journal article" date="2014" name="Int. J. Syst. Evol. Microbiol.">
        <title>Complete genome sequence of Corynebacterium casei LMG S-19264T (=DSM 44701T), isolated from a smear-ripened cheese.</title>
        <authorList>
            <consortium name="US DOE Joint Genome Institute (JGI-PGF)"/>
            <person name="Walter F."/>
            <person name="Albersmeier A."/>
            <person name="Kalinowski J."/>
            <person name="Ruckert C."/>
        </authorList>
    </citation>
    <scope>NUCLEOTIDE SEQUENCE</scope>
    <source>
        <strain evidence="1">VKM Ac-2007</strain>
    </source>
</reference>
<dbReference type="Proteomes" id="UP001143474">
    <property type="component" value="Unassembled WGS sequence"/>
</dbReference>
<dbReference type="EMBL" id="BSEV01000014">
    <property type="protein sequence ID" value="GLK12074.1"/>
    <property type="molecule type" value="Genomic_DNA"/>
</dbReference>